<accession>A0A4P8EIZ3</accession>
<evidence type="ECO:0000256" key="1">
    <source>
        <dbReference type="ARBA" id="ARBA00012344"/>
    </source>
</evidence>
<dbReference type="GO" id="GO:0016740">
    <property type="term" value="F:transferase activity"/>
    <property type="evidence" value="ECO:0007669"/>
    <property type="project" value="UniProtKB-KW"/>
</dbReference>
<keyword evidence="3" id="KW-0614">Plasmid</keyword>
<dbReference type="EMBL" id="CP039965">
    <property type="protein sequence ID" value="QCO56665.1"/>
    <property type="molecule type" value="Genomic_DNA"/>
</dbReference>
<dbReference type="Proteomes" id="UP000298631">
    <property type="component" value="Plasmid unnamed1"/>
</dbReference>
<sequence>MTQHFFGYGSLVNRATHSYPDAQAATLKGWRRTWIHTNTHPQSFLSVIRDPDCTIAGLVAHVPNGDWAALDTREIGYARHLDQAALGQTPHPIQVYAVPPKNRAASDPHPILLSYIDVVIQGFLAEYGPQGAVDFFDTTTGWHTPILNDRDAPIYPRAQLLTAEETALVDESLREIGARIIR</sequence>
<proteinExistence type="predicted"/>
<evidence type="ECO:0000313" key="3">
    <source>
        <dbReference type="EMBL" id="QCO56665.1"/>
    </source>
</evidence>
<dbReference type="CDD" id="cd06661">
    <property type="entry name" value="GGCT_like"/>
    <property type="match status" value="1"/>
</dbReference>
<dbReference type="OrthoDB" id="5567366at2"/>
<dbReference type="AlphaFoldDB" id="A0A4P8EIZ3"/>
<geneLocation type="plasmid" evidence="3 4">
    <name>unnamed1</name>
</geneLocation>
<dbReference type="Pfam" id="PF04752">
    <property type="entry name" value="ChaC"/>
    <property type="match status" value="1"/>
</dbReference>
<dbReference type="KEGG" id="pseb:EOK75_12635"/>
<organism evidence="3 4">
    <name type="scientific">Pseudorhodobacter turbinis</name>
    <dbReference type="NCBI Taxonomy" id="2500533"/>
    <lineage>
        <taxon>Bacteria</taxon>
        <taxon>Pseudomonadati</taxon>
        <taxon>Pseudomonadota</taxon>
        <taxon>Alphaproteobacteria</taxon>
        <taxon>Rhodobacterales</taxon>
        <taxon>Paracoccaceae</taxon>
        <taxon>Pseudorhodobacter</taxon>
    </lineage>
</organism>
<keyword evidence="2" id="KW-0456">Lyase</keyword>
<evidence type="ECO:0000256" key="2">
    <source>
        <dbReference type="ARBA" id="ARBA00023239"/>
    </source>
</evidence>
<evidence type="ECO:0000313" key="4">
    <source>
        <dbReference type="Proteomes" id="UP000298631"/>
    </source>
</evidence>
<gene>
    <name evidence="3" type="ORF">EOK75_12635</name>
</gene>
<dbReference type="GO" id="GO:0006751">
    <property type="term" value="P:glutathione catabolic process"/>
    <property type="evidence" value="ECO:0007669"/>
    <property type="project" value="InterPro"/>
</dbReference>
<dbReference type="InterPro" id="IPR013024">
    <property type="entry name" value="GGCT-like"/>
</dbReference>
<dbReference type="Gene3D" id="3.10.490.10">
    <property type="entry name" value="Gamma-glutamyl cyclotransferase-like"/>
    <property type="match status" value="1"/>
</dbReference>
<dbReference type="EC" id="4.3.2.7" evidence="1"/>
<keyword evidence="4" id="KW-1185">Reference proteome</keyword>
<dbReference type="GO" id="GO:0061928">
    <property type="term" value="F:glutathione specific gamma-glutamylcyclotransferase activity"/>
    <property type="evidence" value="ECO:0007669"/>
    <property type="project" value="UniProtKB-EC"/>
</dbReference>
<dbReference type="InterPro" id="IPR036568">
    <property type="entry name" value="GGCT-like_sf"/>
</dbReference>
<dbReference type="InterPro" id="IPR006840">
    <property type="entry name" value="ChaC"/>
</dbReference>
<keyword evidence="3" id="KW-0808">Transferase</keyword>
<name>A0A4P8EIZ3_9RHOB</name>
<dbReference type="RefSeq" id="WP_137194444.1">
    <property type="nucleotide sequence ID" value="NZ_CP039965.1"/>
</dbReference>
<reference evidence="3 4" key="1">
    <citation type="submission" date="2019-05" db="EMBL/GenBank/DDBJ databases">
        <title>Pseudorhodobacter turbinis sp. nov., isolated from the gut of the Korean turban shell.</title>
        <authorList>
            <person name="Jeong Y.-S."/>
            <person name="Kang W.-R."/>
            <person name="Bae J.-W."/>
        </authorList>
    </citation>
    <scope>NUCLEOTIDE SEQUENCE [LARGE SCALE GENOMIC DNA]</scope>
    <source>
        <strain evidence="3 4">S12M18</strain>
        <plasmid evidence="3 4">unnamed1</plasmid>
    </source>
</reference>
<dbReference type="SUPFAM" id="SSF110857">
    <property type="entry name" value="Gamma-glutamyl cyclotransferase-like"/>
    <property type="match status" value="1"/>
</dbReference>
<protein>
    <recommendedName>
        <fullName evidence="1">glutathione-specific gamma-glutamylcyclotransferase</fullName>
        <ecNumber evidence="1">4.3.2.7</ecNumber>
    </recommendedName>
</protein>